<evidence type="ECO:0000256" key="14">
    <source>
        <dbReference type="SAM" id="Phobius"/>
    </source>
</evidence>
<comment type="pathway">
    <text evidence="4">Protein modification; protein glycosylation.</text>
</comment>
<accession>X1G4I7</accession>
<comment type="similarity">
    <text evidence="5">Belongs to the STT3 family.</text>
</comment>
<feature type="transmembrane region" description="Helical" evidence="14">
    <location>
        <begin position="140"/>
        <end position="159"/>
    </location>
</feature>
<name>X1G4I7_9ZZZZ</name>
<evidence type="ECO:0000256" key="6">
    <source>
        <dbReference type="ARBA" id="ARBA00022676"/>
    </source>
</evidence>
<keyword evidence="11 14" id="KW-1133">Transmembrane helix</keyword>
<comment type="subcellular location">
    <subcellularLocation>
        <location evidence="3">Endomembrane system</location>
        <topology evidence="3">Multi-pass membrane protein</topology>
    </subcellularLocation>
</comment>
<dbReference type="InterPro" id="IPR003674">
    <property type="entry name" value="Oligo_trans_STT3"/>
</dbReference>
<keyword evidence="12 14" id="KW-0472">Membrane</keyword>
<feature type="transmembrane region" description="Helical" evidence="14">
    <location>
        <begin position="203"/>
        <end position="220"/>
    </location>
</feature>
<dbReference type="GO" id="GO:0016020">
    <property type="term" value="C:membrane"/>
    <property type="evidence" value="ECO:0007669"/>
    <property type="project" value="InterPro"/>
</dbReference>
<evidence type="ECO:0000256" key="3">
    <source>
        <dbReference type="ARBA" id="ARBA00004127"/>
    </source>
</evidence>
<dbReference type="Pfam" id="PF02516">
    <property type="entry name" value="STT3"/>
    <property type="match status" value="1"/>
</dbReference>
<dbReference type="GO" id="GO:0004576">
    <property type="term" value="F:oligosaccharyl transferase activity"/>
    <property type="evidence" value="ECO:0007669"/>
    <property type="project" value="InterPro"/>
</dbReference>
<feature type="domain" description="Oligosaccharyl transferase STT3 N-terminal" evidence="15">
    <location>
        <begin position="18"/>
        <end position="256"/>
    </location>
</feature>
<feature type="transmembrane region" description="Helical" evidence="14">
    <location>
        <begin position="232"/>
        <end position="255"/>
    </location>
</feature>
<proteinExistence type="inferred from homology"/>
<dbReference type="PANTHER" id="PTHR13872">
    <property type="entry name" value="DOLICHYL-DIPHOSPHOOLIGOSACCHARIDE--PROTEIN GLYCOSYLTRANSFERASE SUBUNIT"/>
    <property type="match status" value="1"/>
</dbReference>
<evidence type="ECO:0000256" key="13">
    <source>
        <dbReference type="ARBA" id="ARBA00023211"/>
    </source>
</evidence>
<organism evidence="16">
    <name type="scientific">marine sediment metagenome</name>
    <dbReference type="NCBI Taxonomy" id="412755"/>
    <lineage>
        <taxon>unclassified sequences</taxon>
        <taxon>metagenomes</taxon>
        <taxon>ecological metagenomes</taxon>
    </lineage>
</organism>
<keyword evidence="9" id="KW-0479">Metal-binding</keyword>
<dbReference type="InterPro" id="IPR048307">
    <property type="entry name" value="STT3_N"/>
</dbReference>
<gene>
    <name evidence="16" type="ORF">S03H2_27827</name>
</gene>
<evidence type="ECO:0000256" key="10">
    <source>
        <dbReference type="ARBA" id="ARBA00022842"/>
    </source>
</evidence>
<comment type="cofactor">
    <cofactor evidence="2">
        <name>Mg(2+)</name>
        <dbReference type="ChEBI" id="CHEBI:18420"/>
    </cofactor>
</comment>
<keyword evidence="7" id="KW-0808">Transferase</keyword>
<evidence type="ECO:0000256" key="11">
    <source>
        <dbReference type="ARBA" id="ARBA00022989"/>
    </source>
</evidence>
<keyword evidence="10" id="KW-0460">Magnesium</keyword>
<dbReference type="PANTHER" id="PTHR13872:SF1">
    <property type="entry name" value="DOLICHYL-DIPHOSPHOOLIGOSACCHARIDE--PROTEIN GLYCOSYLTRANSFERASE SUBUNIT STT3B"/>
    <property type="match status" value="1"/>
</dbReference>
<evidence type="ECO:0000256" key="5">
    <source>
        <dbReference type="ARBA" id="ARBA00010810"/>
    </source>
</evidence>
<evidence type="ECO:0000256" key="8">
    <source>
        <dbReference type="ARBA" id="ARBA00022692"/>
    </source>
</evidence>
<dbReference type="UniPathway" id="UPA00378"/>
<evidence type="ECO:0000313" key="16">
    <source>
        <dbReference type="EMBL" id="GAH52152.1"/>
    </source>
</evidence>
<reference evidence="16" key="1">
    <citation type="journal article" date="2014" name="Front. Microbiol.">
        <title>High frequency of phylogenetically diverse reductive dehalogenase-homologous genes in deep subseafloor sedimentary metagenomes.</title>
        <authorList>
            <person name="Kawai M."/>
            <person name="Futagami T."/>
            <person name="Toyoda A."/>
            <person name="Takaki Y."/>
            <person name="Nishi S."/>
            <person name="Hori S."/>
            <person name="Arai W."/>
            <person name="Tsubouchi T."/>
            <person name="Morono Y."/>
            <person name="Uchiyama I."/>
            <person name="Ito T."/>
            <person name="Fujiyama A."/>
            <person name="Inagaki F."/>
            <person name="Takami H."/>
        </authorList>
    </citation>
    <scope>NUCLEOTIDE SEQUENCE</scope>
    <source>
        <strain evidence="16">Expedition CK06-06</strain>
    </source>
</reference>
<feature type="non-terminal residue" evidence="16">
    <location>
        <position position="262"/>
    </location>
</feature>
<evidence type="ECO:0000256" key="4">
    <source>
        <dbReference type="ARBA" id="ARBA00004922"/>
    </source>
</evidence>
<evidence type="ECO:0000256" key="1">
    <source>
        <dbReference type="ARBA" id="ARBA00001936"/>
    </source>
</evidence>
<dbReference type="GO" id="GO:0046872">
    <property type="term" value="F:metal ion binding"/>
    <property type="evidence" value="ECO:0007669"/>
    <property type="project" value="UniProtKB-KW"/>
</dbReference>
<evidence type="ECO:0000259" key="15">
    <source>
        <dbReference type="Pfam" id="PF02516"/>
    </source>
</evidence>
<keyword evidence="13" id="KW-0464">Manganese</keyword>
<protein>
    <recommendedName>
        <fullName evidence="15">Oligosaccharyl transferase STT3 N-terminal domain-containing protein</fullName>
    </recommendedName>
</protein>
<evidence type="ECO:0000256" key="7">
    <source>
        <dbReference type="ARBA" id="ARBA00022679"/>
    </source>
</evidence>
<evidence type="ECO:0000256" key="9">
    <source>
        <dbReference type="ARBA" id="ARBA00022723"/>
    </source>
</evidence>
<dbReference type="EMBL" id="BARU01016752">
    <property type="protein sequence ID" value="GAH52152.1"/>
    <property type="molecule type" value="Genomic_DNA"/>
</dbReference>
<dbReference type="AlphaFoldDB" id="X1G4I7"/>
<comment type="cofactor">
    <cofactor evidence="1">
        <name>Mn(2+)</name>
        <dbReference type="ChEBI" id="CHEBI:29035"/>
    </cofactor>
</comment>
<keyword evidence="6" id="KW-0328">Glycosyltransferase</keyword>
<sequence>MRLQNLPLLKDSTTGKYIPLALDPFYFLRVAETIAEQGGLPAYDAMRYPSLKVGFPDEILPQAVILLHKIGRVFDKDVTIQFINVISPVIFFVLGLIVFFFLIFVLTKSKSIALISSVFLAIIPAYLYRTMAGFSDHESIGMLAFFLTLLCYSLALKFLDKPKTENQNKQEKNKNILKTVLFGLLVGFVSAFTIASWVGIASFIFMIIPLSFGLFWLIKVQNLEKDKINEKLLNYLIFYVIWVVFTILFTGIYGFNFSSIIN</sequence>
<evidence type="ECO:0000256" key="12">
    <source>
        <dbReference type="ARBA" id="ARBA00023136"/>
    </source>
</evidence>
<comment type="caution">
    <text evidence="16">The sequence shown here is derived from an EMBL/GenBank/DDBJ whole genome shotgun (WGS) entry which is preliminary data.</text>
</comment>
<feature type="transmembrane region" description="Helical" evidence="14">
    <location>
        <begin position="180"/>
        <end position="197"/>
    </location>
</feature>
<feature type="transmembrane region" description="Helical" evidence="14">
    <location>
        <begin position="82"/>
        <end position="105"/>
    </location>
</feature>
<feature type="transmembrane region" description="Helical" evidence="14">
    <location>
        <begin position="112"/>
        <end position="128"/>
    </location>
</feature>
<dbReference type="GO" id="GO:0012505">
    <property type="term" value="C:endomembrane system"/>
    <property type="evidence" value="ECO:0007669"/>
    <property type="project" value="UniProtKB-SubCell"/>
</dbReference>
<evidence type="ECO:0000256" key="2">
    <source>
        <dbReference type="ARBA" id="ARBA00001946"/>
    </source>
</evidence>
<keyword evidence="8 14" id="KW-0812">Transmembrane</keyword>